<sequence>MQAGTLTSHRRALHLRTLQWELRRLQLVAPVRPQTETPRQAHSTQGSFPAQAVVILFLCSLPLVAVAFPSFTSSSGTGLPSLSYSFCYSYLFPCPRCCIQRLHHHAGSSPPADRPAFA</sequence>
<dbReference type="EMBL" id="ML994619">
    <property type="protein sequence ID" value="KAF2190144.1"/>
    <property type="molecule type" value="Genomic_DNA"/>
</dbReference>
<accession>A0A6A6EEH2</accession>
<feature type="non-terminal residue" evidence="2">
    <location>
        <position position="118"/>
    </location>
</feature>
<evidence type="ECO:0000313" key="3">
    <source>
        <dbReference type="Proteomes" id="UP000800200"/>
    </source>
</evidence>
<feature type="transmembrane region" description="Helical" evidence="1">
    <location>
        <begin position="48"/>
        <end position="68"/>
    </location>
</feature>
<keyword evidence="1" id="KW-0812">Transmembrane</keyword>
<evidence type="ECO:0000256" key="1">
    <source>
        <dbReference type="SAM" id="Phobius"/>
    </source>
</evidence>
<reference evidence="2" key="1">
    <citation type="journal article" date="2020" name="Stud. Mycol.">
        <title>101 Dothideomycetes genomes: a test case for predicting lifestyles and emergence of pathogens.</title>
        <authorList>
            <person name="Haridas S."/>
            <person name="Albert R."/>
            <person name="Binder M."/>
            <person name="Bloem J."/>
            <person name="Labutti K."/>
            <person name="Salamov A."/>
            <person name="Andreopoulos B."/>
            <person name="Baker S."/>
            <person name="Barry K."/>
            <person name="Bills G."/>
            <person name="Bluhm B."/>
            <person name="Cannon C."/>
            <person name="Castanera R."/>
            <person name="Culley D."/>
            <person name="Daum C."/>
            <person name="Ezra D."/>
            <person name="Gonzalez J."/>
            <person name="Henrissat B."/>
            <person name="Kuo A."/>
            <person name="Liang C."/>
            <person name="Lipzen A."/>
            <person name="Lutzoni F."/>
            <person name="Magnuson J."/>
            <person name="Mondo S."/>
            <person name="Nolan M."/>
            <person name="Ohm R."/>
            <person name="Pangilinan J."/>
            <person name="Park H.-J."/>
            <person name="Ramirez L."/>
            <person name="Alfaro M."/>
            <person name="Sun H."/>
            <person name="Tritt A."/>
            <person name="Yoshinaga Y."/>
            <person name="Zwiers L.-H."/>
            <person name="Turgeon B."/>
            <person name="Goodwin S."/>
            <person name="Spatafora J."/>
            <person name="Crous P."/>
            <person name="Grigoriev I."/>
        </authorList>
    </citation>
    <scope>NUCLEOTIDE SEQUENCE</scope>
    <source>
        <strain evidence="2">CBS 207.26</strain>
    </source>
</reference>
<gene>
    <name evidence="2" type="ORF">K469DRAFT_699754</name>
</gene>
<keyword evidence="1" id="KW-1133">Transmembrane helix</keyword>
<proteinExistence type="predicted"/>
<evidence type="ECO:0000313" key="2">
    <source>
        <dbReference type="EMBL" id="KAF2190144.1"/>
    </source>
</evidence>
<organism evidence="2 3">
    <name type="scientific">Zopfia rhizophila CBS 207.26</name>
    <dbReference type="NCBI Taxonomy" id="1314779"/>
    <lineage>
        <taxon>Eukaryota</taxon>
        <taxon>Fungi</taxon>
        <taxon>Dikarya</taxon>
        <taxon>Ascomycota</taxon>
        <taxon>Pezizomycotina</taxon>
        <taxon>Dothideomycetes</taxon>
        <taxon>Dothideomycetes incertae sedis</taxon>
        <taxon>Zopfiaceae</taxon>
        <taxon>Zopfia</taxon>
    </lineage>
</organism>
<dbReference type="AlphaFoldDB" id="A0A6A6EEH2"/>
<name>A0A6A6EEH2_9PEZI</name>
<protein>
    <submittedName>
        <fullName evidence="2">Uncharacterized protein</fullName>
    </submittedName>
</protein>
<keyword evidence="3" id="KW-1185">Reference proteome</keyword>
<keyword evidence="1" id="KW-0472">Membrane</keyword>
<dbReference type="Proteomes" id="UP000800200">
    <property type="component" value="Unassembled WGS sequence"/>
</dbReference>